<protein>
    <recommendedName>
        <fullName evidence="1">Stress-response A/B barrel domain-containing protein</fullName>
    </recommendedName>
</protein>
<organism evidence="2 3">
    <name type="scientific">Populus tomentosa</name>
    <name type="common">Chinese white poplar</name>
    <dbReference type="NCBI Taxonomy" id="118781"/>
    <lineage>
        <taxon>Eukaryota</taxon>
        <taxon>Viridiplantae</taxon>
        <taxon>Streptophyta</taxon>
        <taxon>Embryophyta</taxon>
        <taxon>Tracheophyta</taxon>
        <taxon>Spermatophyta</taxon>
        <taxon>Magnoliopsida</taxon>
        <taxon>eudicotyledons</taxon>
        <taxon>Gunneridae</taxon>
        <taxon>Pentapetalae</taxon>
        <taxon>rosids</taxon>
        <taxon>fabids</taxon>
        <taxon>Malpighiales</taxon>
        <taxon>Salicaceae</taxon>
        <taxon>Saliceae</taxon>
        <taxon>Populus</taxon>
    </lineage>
</organism>
<dbReference type="Proteomes" id="UP000886885">
    <property type="component" value="Chromosome 8D"/>
</dbReference>
<dbReference type="PANTHER" id="PTHR33178">
    <property type="match status" value="1"/>
</dbReference>
<dbReference type="EMBL" id="JAAWWB010000016">
    <property type="protein sequence ID" value="KAG6764033.1"/>
    <property type="molecule type" value="Genomic_DNA"/>
</dbReference>
<dbReference type="PROSITE" id="PS51502">
    <property type="entry name" value="S_R_A_B_BARREL"/>
    <property type="match status" value="1"/>
</dbReference>
<dbReference type="OrthoDB" id="1601230at2759"/>
<gene>
    <name evidence="2" type="ORF">POTOM_031487</name>
</gene>
<evidence type="ECO:0000259" key="1">
    <source>
        <dbReference type="PROSITE" id="PS51502"/>
    </source>
</evidence>
<dbReference type="GO" id="GO:0009865">
    <property type="term" value="P:pollen tube adhesion"/>
    <property type="evidence" value="ECO:0007669"/>
    <property type="project" value="TreeGrafter"/>
</dbReference>
<evidence type="ECO:0000313" key="2">
    <source>
        <dbReference type="EMBL" id="KAG6764033.1"/>
    </source>
</evidence>
<name>A0A8X7Z2P6_POPTO</name>
<dbReference type="PANTHER" id="PTHR33178:SF10">
    <property type="entry name" value="STRESS-RESPONSE A_B BARREL DOMAIN-CONTAINING PROTEIN"/>
    <property type="match status" value="1"/>
</dbReference>
<keyword evidence="3" id="KW-1185">Reference proteome</keyword>
<proteinExistence type="predicted"/>
<evidence type="ECO:0000313" key="3">
    <source>
        <dbReference type="Proteomes" id="UP000886885"/>
    </source>
</evidence>
<reference evidence="2" key="1">
    <citation type="journal article" date="2020" name="bioRxiv">
        <title>Hybrid origin of Populus tomentosa Carr. identified through genome sequencing and phylogenomic analysis.</title>
        <authorList>
            <person name="An X."/>
            <person name="Gao K."/>
            <person name="Chen Z."/>
            <person name="Li J."/>
            <person name="Yang X."/>
            <person name="Yang X."/>
            <person name="Zhou J."/>
            <person name="Guo T."/>
            <person name="Zhao T."/>
            <person name="Huang S."/>
            <person name="Miao D."/>
            <person name="Khan W.U."/>
            <person name="Rao P."/>
            <person name="Ye M."/>
            <person name="Lei B."/>
            <person name="Liao W."/>
            <person name="Wang J."/>
            <person name="Ji L."/>
            <person name="Li Y."/>
            <person name="Guo B."/>
            <person name="Mustafa N.S."/>
            <person name="Li S."/>
            <person name="Yun Q."/>
            <person name="Keller S.R."/>
            <person name="Mao J."/>
            <person name="Zhang R."/>
            <person name="Strauss S.H."/>
        </authorList>
    </citation>
    <scope>NUCLEOTIDE SEQUENCE</scope>
    <source>
        <strain evidence="2">GM15</strain>
        <tissue evidence="2">Leaf</tissue>
    </source>
</reference>
<accession>A0A8X7Z2P6</accession>
<sequence>MSSRKALTIKREQYLAWTKESAFQSRVTMEQVEQIINEFANLVNLVEAVIVHCLSPPPPLFFLMITFLLGTDLGLETKGLNLGYNHAFETTFDSLDGLQEYLDSPIVNKFAEGFLPIMEQQFVMDYQLS</sequence>
<comment type="caution">
    <text evidence="2">The sequence shown here is derived from an EMBL/GenBank/DDBJ whole genome shotgun (WGS) entry which is preliminary data.</text>
</comment>
<dbReference type="AlphaFoldDB" id="A0A8X7Z2P6"/>
<dbReference type="InterPro" id="IPR013097">
    <property type="entry name" value="Dabb"/>
</dbReference>
<feature type="domain" description="Stress-response A/B barrel" evidence="1">
    <location>
        <begin position="9"/>
        <end position="126"/>
    </location>
</feature>
<dbReference type="InterPro" id="IPR044662">
    <property type="entry name" value="HS1/DABB1-like"/>
</dbReference>
<dbReference type="Pfam" id="PF07876">
    <property type="entry name" value="Dabb"/>
    <property type="match status" value="1"/>
</dbReference>